<protein>
    <submittedName>
        <fullName evidence="1">Uncharacterized protein</fullName>
    </submittedName>
</protein>
<evidence type="ECO:0000313" key="1">
    <source>
        <dbReference type="EMBL" id="PUA31067.1"/>
    </source>
</evidence>
<evidence type="ECO:0000313" key="2">
    <source>
        <dbReference type="Proteomes" id="UP000244066"/>
    </source>
</evidence>
<comment type="caution">
    <text evidence="1">The sequence shown here is derived from an EMBL/GenBank/DDBJ whole genome shotgun (WGS) entry which is preliminary data.</text>
</comment>
<name>A0A2R7Y143_9ARCH</name>
<sequence length="96" mass="10918">MEIVLRVSPENVDRARSVLLNDDVVSRANVLFRDARILERDGYYVRIIGTEEQCSKALELTRGMAEEVKGEEREAVLSKLREEGDAAMKGFRMIFG</sequence>
<dbReference type="EMBL" id="NDWU01000028">
    <property type="protein sequence ID" value="PUA31067.1"/>
    <property type="molecule type" value="Genomic_DNA"/>
</dbReference>
<accession>A0A2R7Y143</accession>
<reference evidence="1 2" key="1">
    <citation type="submission" date="2017-04" db="EMBL/GenBank/DDBJ databases">
        <title>Draft Aigarchaeota genome from a New Zealand hot spring.</title>
        <authorList>
            <person name="Reysenbach A.-L."/>
            <person name="Donaho J.A."/>
            <person name="Gerhart J."/>
            <person name="Kelley J.F."/>
            <person name="Kouba K."/>
            <person name="Podar M."/>
            <person name="Stott M."/>
        </authorList>
    </citation>
    <scope>NUCLEOTIDE SEQUENCE [LARGE SCALE GENOMIC DNA]</scope>
    <source>
        <strain evidence="1">NZ13_MG1</strain>
    </source>
</reference>
<proteinExistence type="predicted"/>
<organism evidence="1 2">
    <name type="scientific">Candidatus Terraquivivens tikiterensis</name>
    <dbReference type="NCBI Taxonomy" id="1980982"/>
    <lineage>
        <taxon>Archaea</taxon>
        <taxon>Nitrososphaerota</taxon>
        <taxon>Candidatus Wolframiiraptoraceae</taxon>
        <taxon>Candidatus Terraquivivens</taxon>
    </lineage>
</organism>
<dbReference type="Proteomes" id="UP000244066">
    <property type="component" value="Unassembled WGS sequence"/>
</dbReference>
<dbReference type="AlphaFoldDB" id="A0A2R7Y143"/>
<gene>
    <name evidence="1" type="ORF">B9J98_07870</name>
</gene>